<evidence type="ECO:0000313" key="9">
    <source>
        <dbReference type="RefSeq" id="XP_031572204.1"/>
    </source>
</evidence>
<accession>A0A6P8IYF8</accession>
<dbReference type="GO" id="GO:0016410">
    <property type="term" value="F:N-acyltransferase activity"/>
    <property type="evidence" value="ECO:0007669"/>
    <property type="project" value="TreeGrafter"/>
</dbReference>
<feature type="domain" description="LRAT" evidence="7">
    <location>
        <begin position="30"/>
        <end position="148"/>
    </location>
</feature>
<feature type="transmembrane region" description="Helical" evidence="5">
    <location>
        <begin position="185"/>
        <end position="209"/>
    </location>
</feature>
<gene>
    <name evidence="9" type="primary">LOC116306311</name>
</gene>
<dbReference type="Proteomes" id="UP000515163">
    <property type="component" value="Unplaced"/>
</dbReference>
<proteinExistence type="inferred from homology"/>
<keyword evidence="8" id="KW-1185">Reference proteome</keyword>
<dbReference type="GO" id="GO:0004623">
    <property type="term" value="F:phospholipase A2 activity"/>
    <property type="evidence" value="ECO:0007669"/>
    <property type="project" value="TreeGrafter"/>
</dbReference>
<comment type="similarity">
    <text evidence="1">Belongs to the H-rev107 family.</text>
</comment>
<keyword evidence="5" id="KW-0472">Membrane</keyword>
<evidence type="ECO:0000256" key="2">
    <source>
        <dbReference type="ARBA" id="ARBA00022679"/>
    </source>
</evidence>
<feature type="chain" id="PRO_5028162213" evidence="6">
    <location>
        <begin position="19"/>
        <end position="281"/>
    </location>
</feature>
<dbReference type="OrthoDB" id="421951at2759"/>
<feature type="transmembrane region" description="Helical" evidence="5">
    <location>
        <begin position="152"/>
        <end position="173"/>
    </location>
</feature>
<evidence type="ECO:0000256" key="3">
    <source>
        <dbReference type="ARBA" id="ARBA00022801"/>
    </source>
</evidence>
<keyword evidence="2" id="KW-0808">Transferase</keyword>
<dbReference type="GO" id="GO:0070292">
    <property type="term" value="P:N-acylphosphatidylethanolamine metabolic process"/>
    <property type="evidence" value="ECO:0007669"/>
    <property type="project" value="TreeGrafter"/>
</dbReference>
<dbReference type="KEGG" id="aten:116306311"/>
<feature type="signal peptide" evidence="6">
    <location>
        <begin position="1"/>
        <end position="18"/>
    </location>
</feature>
<keyword evidence="3" id="KW-0378">Hydrolase</keyword>
<keyword evidence="6" id="KW-0732">Signal</keyword>
<dbReference type="RefSeq" id="XP_031572204.1">
    <property type="nucleotide sequence ID" value="XM_031716344.1"/>
</dbReference>
<dbReference type="GeneID" id="116306311"/>
<dbReference type="GO" id="GO:0008970">
    <property type="term" value="F:phospholipase A1 activity"/>
    <property type="evidence" value="ECO:0007669"/>
    <property type="project" value="TreeGrafter"/>
</dbReference>
<keyword evidence="4" id="KW-0443">Lipid metabolism</keyword>
<evidence type="ECO:0000256" key="6">
    <source>
        <dbReference type="SAM" id="SignalP"/>
    </source>
</evidence>
<dbReference type="Pfam" id="PF04970">
    <property type="entry name" value="LRAT"/>
    <property type="match status" value="1"/>
</dbReference>
<keyword evidence="5" id="KW-1133">Transmembrane helix</keyword>
<dbReference type="GO" id="GO:0005737">
    <property type="term" value="C:cytoplasm"/>
    <property type="evidence" value="ECO:0007669"/>
    <property type="project" value="TreeGrafter"/>
</dbReference>
<evidence type="ECO:0000256" key="4">
    <source>
        <dbReference type="ARBA" id="ARBA00023098"/>
    </source>
</evidence>
<organism evidence="8 9">
    <name type="scientific">Actinia tenebrosa</name>
    <name type="common">Australian red waratah sea anemone</name>
    <dbReference type="NCBI Taxonomy" id="6105"/>
    <lineage>
        <taxon>Eukaryota</taxon>
        <taxon>Metazoa</taxon>
        <taxon>Cnidaria</taxon>
        <taxon>Anthozoa</taxon>
        <taxon>Hexacorallia</taxon>
        <taxon>Actiniaria</taxon>
        <taxon>Actiniidae</taxon>
        <taxon>Actinia</taxon>
    </lineage>
</organism>
<sequence>MNGTSVLTLLALAWIATSCRCPGSPGDLIAFTRLKGFYHHYAINVGNGYIVHLSGSSTNELQKCFEASFLRSGRCEIAKVKKEKCADVVKPGSKHIENKPWKGKKPLPANEIVERALSKVGTSGYNLLYKNCEHFARWCRYGEEDSKQAENLMLGLYMLRVTFFASFLLLFLVSLPMLYVAFRWFLVHTSIPLVMALLSLAFYALLWAFCEAMVEALRLLTRGTHFKELERNKPALLHKVQLTVVAWLFPPGTIFGDTLIIHEKEEKNVLIEYDLLFTTGK</sequence>
<dbReference type="InterPro" id="IPR007053">
    <property type="entry name" value="LRAT_dom"/>
</dbReference>
<evidence type="ECO:0000313" key="8">
    <source>
        <dbReference type="Proteomes" id="UP000515163"/>
    </source>
</evidence>
<dbReference type="AlphaFoldDB" id="A0A6P8IYF8"/>
<evidence type="ECO:0000259" key="7">
    <source>
        <dbReference type="PROSITE" id="PS51934"/>
    </source>
</evidence>
<protein>
    <submittedName>
        <fullName evidence="9">Phospholipase A and acyltransferase 1-like</fullName>
    </submittedName>
</protein>
<dbReference type="FunCoup" id="A0A6P8IYF8">
    <property type="interactions" value="863"/>
</dbReference>
<name>A0A6P8IYF8_ACTTE</name>
<dbReference type="PANTHER" id="PTHR13943">
    <property type="entry name" value="HRAS-LIKE SUPPRESSOR - RELATED"/>
    <property type="match status" value="1"/>
</dbReference>
<dbReference type="InterPro" id="IPR051496">
    <property type="entry name" value="H-rev107_PLA/AT"/>
</dbReference>
<keyword evidence="5" id="KW-0812">Transmembrane</keyword>
<dbReference type="PROSITE" id="PS51934">
    <property type="entry name" value="LRAT"/>
    <property type="match status" value="1"/>
</dbReference>
<dbReference type="PANTHER" id="PTHR13943:SF77">
    <property type="entry name" value="LRAT DOMAIN-CONTAINING PROTEIN"/>
    <property type="match status" value="1"/>
</dbReference>
<evidence type="ECO:0000256" key="5">
    <source>
        <dbReference type="SAM" id="Phobius"/>
    </source>
</evidence>
<dbReference type="InParanoid" id="A0A6P8IYF8"/>
<reference evidence="9" key="1">
    <citation type="submission" date="2025-08" db="UniProtKB">
        <authorList>
            <consortium name="RefSeq"/>
        </authorList>
    </citation>
    <scope>IDENTIFICATION</scope>
    <source>
        <tissue evidence="9">Tentacle</tissue>
    </source>
</reference>
<evidence type="ECO:0000256" key="1">
    <source>
        <dbReference type="ARBA" id="ARBA00007824"/>
    </source>
</evidence>
<dbReference type="Gene3D" id="3.90.1720.10">
    <property type="entry name" value="endopeptidase domain like (from Nostoc punctiforme)"/>
    <property type="match status" value="1"/>
</dbReference>